<dbReference type="PANTHER" id="PTHR43335">
    <property type="entry name" value="ABC TRANSPORTER, ATP-BINDING PROTEIN"/>
    <property type="match status" value="1"/>
</dbReference>
<proteinExistence type="inferred from homology"/>
<dbReference type="Proteomes" id="UP001589613">
    <property type="component" value="Unassembled WGS sequence"/>
</dbReference>
<sequence length="353" mass="36660">MSTATAERTDGMAVVTRGLRKTYPGVRGRRVAVQGLDLDVPAGGVHGFLGPNGSGKTTTIRMLLGLARADSGTMHIFGTPVPQRLPEVVGRVGAIVESPTFFPTFSGEHSLTLLADAIGTPRSRVGEVLEQVGLGGRGKDPFRAYSLGMKQRLAIAATLLKSPDLLIFDEPTNGLDPAGISDVRGTMRSLADEGRTVLVSSHILSEIEQIADTVSIIGHGRVLAQGSVAGLIGGGGQTVEVGVASPGNAIRLLREAGFTAEWVARRRGHDAAEELAGYDPTTDAGTIMVTGAEPAQISRLLGEQGLWVERLVPSRRGLEQVFLELTQDEGLPARPAGGAGPGGPATTGGTEAR</sequence>
<dbReference type="InterPro" id="IPR003439">
    <property type="entry name" value="ABC_transporter-like_ATP-bd"/>
</dbReference>
<dbReference type="Gene3D" id="3.40.50.300">
    <property type="entry name" value="P-loop containing nucleotide triphosphate hydrolases"/>
    <property type="match status" value="1"/>
</dbReference>
<dbReference type="Pfam" id="PF00005">
    <property type="entry name" value="ABC_tran"/>
    <property type="match status" value="1"/>
</dbReference>
<dbReference type="GO" id="GO:0005524">
    <property type="term" value="F:ATP binding"/>
    <property type="evidence" value="ECO:0007669"/>
    <property type="project" value="UniProtKB-KW"/>
</dbReference>
<reference evidence="7 8" key="1">
    <citation type="submission" date="2024-09" db="EMBL/GenBank/DDBJ databases">
        <authorList>
            <person name="Sun Q."/>
            <person name="Mori K."/>
        </authorList>
    </citation>
    <scope>NUCLEOTIDE SEQUENCE [LARGE SCALE GENOMIC DNA]</scope>
    <source>
        <strain evidence="7 8">JCM 12763</strain>
    </source>
</reference>
<keyword evidence="3" id="KW-0547">Nucleotide-binding</keyword>
<comment type="caution">
    <text evidence="7">The sequence shown here is derived from an EMBL/GenBank/DDBJ whole genome shotgun (WGS) entry which is preliminary data.</text>
</comment>
<feature type="compositionally biased region" description="Gly residues" evidence="5">
    <location>
        <begin position="337"/>
        <end position="346"/>
    </location>
</feature>
<dbReference type="InterPro" id="IPR027417">
    <property type="entry name" value="P-loop_NTPase"/>
</dbReference>
<keyword evidence="2" id="KW-0813">Transport</keyword>
<keyword evidence="8" id="KW-1185">Reference proteome</keyword>
<evidence type="ECO:0000256" key="2">
    <source>
        <dbReference type="ARBA" id="ARBA00022448"/>
    </source>
</evidence>
<gene>
    <name evidence="7" type="ORF">ACFFN0_09235</name>
</gene>
<feature type="region of interest" description="Disordered" evidence="5">
    <location>
        <begin position="330"/>
        <end position="353"/>
    </location>
</feature>
<dbReference type="RefSeq" id="WP_141338306.1">
    <property type="nucleotide sequence ID" value="NZ_JBHMAX010000017.1"/>
</dbReference>
<evidence type="ECO:0000256" key="5">
    <source>
        <dbReference type="SAM" id="MobiDB-lite"/>
    </source>
</evidence>
<dbReference type="PROSITE" id="PS00211">
    <property type="entry name" value="ABC_TRANSPORTER_1"/>
    <property type="match status" value="1"/>
</dbReference>
<feature type="domain" description="ABC transporter" evidence="6">
    <location>
        <begin position="14"/>
        <end position="244"/>
    </location>
</feature>
<evidence type="ECO:0000256" key="4">
    <source>
        <dbReference type="ARBA" id="ARBA00022840"/>
    </source>
</evidence>
<dbReference type="PROSITE" id="PS50893">
    <property type="entry name" value="ABC_TRANSPORTER_2"/>
    <property type="match status" value="1"/>
</dbReference>
<evidence type="ECO:0000256" key="1">
    <source>
        <dbReference type="ARBA" id="ARBA00005417"/>
    </source>
</evidence>
<comment type="similarity">
    <text evidence="1">Belongs to the ABC transporter superfamily.</text>
</comment>
<evidence type="ECO:0000313" key="8">
    <source>
        <dbReference type="Proteomes" id="UP001589613"/>
    </source>
</evidence>
<name>A0ABV5V350_9MICO</name>
<dbReference type="EMBL" id="JBHMAX010000017">
    <property type="protein sequence ID" value="MFB9732226.1"/>
    <property type="molecule type" value="Genomic_DNA"/>
</dbReference>
<dbReference type="InterPro" id="IPR003593">
    <property type="entry name" value="AAA+_ATPase"/>
</dbReference>
<organism evidence="7 8">
    <name type="scientific">Ornithinimicrobium kibberense</name>
    <dbReference type="NCBI Taxonomy" id="282060"/>
    <lineage>
        <taxon>Bacteria</taxon>
        <taxon>Bacillati</taxon>
        <taxon>Actinomycetota</taxon>
        <taxon>Actinomycetes</taxon>
        <taxon>Micrococcales</taxon>
        <taxon>Ornithinimicrobiaceae</taxon>
        <taxon>Ornithinimicrobium</taxon>
    </lineage>
</organism>
<dbReference type="SMART" id="SM00382">
    <property type="entry name" value="AAA"/>
    <property type="match status" value="1"/>
</dbReference>
<evidence type="ECO:0000256" key="3">
    <source>
        <dbReference type="ARBA" id="ARBA00022741"/>
    </source>
</evidence>
<accession>A0ABV5V350</accession>
<dbReference type="PANTHER" id="PTHR43335:SF4">
    <property type="entry name" value="ABC TRANSPORTER, ATP-BINDING PROTEIN"/>
    <property type="match status" value="1"/>
</dbReference>
<evidence type="ECO:0000259" key="6">
    <source>
        <dbReference type="PROSITE" id="PS50893"/>
    </source>
</evidence>
<protein>
    <submittedName>
        <fullName evidence="7">ABC transporter ATP-binding protein</fullName>
    </submittedName>
</protein>
<dbReference type="SUPFAM" id="SSF52540">
    <property type="entry name" value="P-loop containing nucleoside triphosphate hydrolases"/>
    <property type="match status" value="1"/>
</dbReference>
<dbReference type="InterPro" id="IPR017871">
    <property type="entry name" value="ABC_transporter-like_CS"/>
</dbReference>
<evidence type="ECO:0000313" key="7">
    <source>
        <dbReference type="EMBL" id="MFB9732226.1"/>
    </source>
</evidence>
<keyword evidence="4 7" id="KW-0067">ATP-binding</keyword>